<dbReference type="PANTHER" id="PTHR48104">
    <property type="entry name" value="METACASPASE-4"/>
    <property type="match status" value="1"/>
</dbReference>
<gene>
    <name evidence="4" type="primary">LOC104752365</name>
</gene>
<reference evidence="3" key="1">
    <citation type="journal article" date="2014" name="Nat. Commun.">
        <title>The emerging biofuel crop Camelina sativa retains a highly undifferentiated hexaploid genome structure.</title>
        <authorList>
            <person name="Kagale S."/>
            <person name="Koh C."/>
            <person name="Nixon J."/>
            <person name="Bollina V."/>
            <person name="Clarke W.E."/>
            <person name="Tuteja R."/>
            <person name="Spillane C."/>
            <person name="Robinson S.J."/>
            <person name="Links M.G."/>
            <person name="Clarke C."/>
            <person name="Higgins E.E."/>
            <person name="Huebert T."/>
            <person name="Sharpe A.G."/>
            <person name="Parkin I.A."/>
        </authorList>
    </citation>
    <scope>NUCLEOTIDE SEQUENCE [LARGE SCALE GENOMIC DNA]</scope>
    <source>
        <strain evidence="3">cv. DH55</strain>
    </source>
</reference>
<dbReference type="SUPFAM" id="SSF52129">
    <property type="entry name" value="Caspase-like"/>
    <property type="match status" value="1"/>
</dbReference>
<reference evidence="4" key="2">
    <citation type="submission" date="2025-08" db="UniProtKB">
        <authorList>
            <consortium name="RefSeq"/>
        </authorList>
    </citation>
    <scope>IDENTIFICATION</scope>
    <source>
        <tissue evidence="4">Leaf</tissue>
    </source>
</reference>
<dbReference type="Gene3D" id="3.40.50.12660">
    <property type="match status" value="2"/>
</dbReference>
<evidence type="ECO:0000313" key="4">
    <source>
        <dbReference type="RefSeq" id="XP_010472785.1"/>
    </source>
</evidence>
<accession>A0ABM0WLH0</accession>
<dbReference type="GeneID" id="104752365"/>
<name>A0ABM0WLH0_CAMSA</name>
<dbReference type="PANTHER" id="PTHR48104:SF14">
    <property type="entry name" value="METACASPASE-7"/>
    <property type="match status" value="1"/>
</dbReference>
<dbReference type="RefSeq" id="XP_010472785.1">
    <property type="nucleotide sequence ID" value="XM_010474483.2"/>
</dbReference>
<evidence type="ECO:0000313" key="3">
    <source>
        <dbReference type="Proteomes" id="UP000694864"/>
    </source>
</evidence>
<evidence type="ECO:0000256" key="1">
    <source>
        <dbReference type="ARBA" id="ARBA00009005"/>
    </source>
</evidence>
<dbReference type="Pfam" id="PF00656">
    <property type="entry name" value="Peptidase_C14"/>
    <property type="match status" value="1"/>
</dbReference>
<dbReference type="InterPro" id="IPR011600">
    <property type="entry name" value="Pept_C14_caspase"/>
</dbReference>
<organism evidence="3 4">
    <name type="scientific">Camelina sativa</name>
    <name type="common">False flax</name>
    <name type="synonym">Myagrum sativum</name>
    <dbReference type="NCBI Taxonomy" id="90675"/>
    <lineage>
        <taxon>Eukaryota</taxon>
        <taxon>Viridiplantae</taxon>
        <taxon>Streptophyta</taxon>
        <taxon>Embryophyta</taxon>
        <taxon>Tracheophyta</taxon>
        <taxon>Spermatophyta</taxon>
        <taxon>Magnoliopsida</taxon>
        <taxon>eudicotyledons</taxon>
        <taxon>Gunneridae</taxon>
        <taxon>Pentapetalae</taxon>
        <taxon>rosids</taxon>
        <taxon>malvids</taxon>
        <taxon>Brassicales</taxon>
        <taxon>Brassicaceae</taxon>
        <taxon>Camelineae</taxon>
        <taxon>Camelina</taxon>
    </lineage>
</organism>
<feature type="domain" description="Peptidase C14 caspase" evidence="2">
    <location>
        <begin position="33"/>
        <end position="425"/>
    </location>
</feature>
<dbReference type="InterPro" id="IPR029030">
    <property type="entry name" value="Caspase-like_dom_sf"/>
</dbReference>
<sequence length="434" mass="48256">MISFDHKSQRRIVRSSGSFIRLRKLLKVARMVKRAVVIGINYPGTAEELQGCVNDARRMHKCLLDRFGFAEEDITMLIDTDKSYTQPTGKNIRQALSELVTPAKSGDVLFVHYSGHGTRVPPETGEEDDTGFDECIVPSDLNPIPDDDFRSLVEQVPEGCQITIVSDSCHSGGLIDEAKEQIGESTTTKPDPEQKVSSFEFDFGNCLHSVFVKLLAFCGIGSSHVETDEIAEEVGDSDGVVKSRYLPLERFIALLEQQTGQDNIEIGKIRPTLFDAFGEDSSPKIKKFMKVILTKLREGNDQSTLLGKIEESARGYIEDKLNDEDYVKPAMEAHVKSDREIYGGGSSSNGLYPERGILLSGCQTDETSADVKKKGEAFGAFSNAIQMVLSETGKDKITNKEMVLRVREILKKQRFTQRPGLYCNDRFVNAPFIC</sequence>
<proteinExistence type="inferred from homology"/>
<evidence type="ECO:0000259" key="2">
    <source>
        <dbReference type="Pfam" id="PF00656"/>
    </source>
</evidence>
<comment type="similarity">
    <text evidence="1">Belongs to the peptidase C14B family.</text>
</comment>
<protein>
    <submittedName>
        <fullName evidence="4">Metacaspase-7</fullName>
    </submittedName>
</protein>
<dbReference type="Proteomes" id="UP000694864">
    <property type="component" value="Chromosome 16"/>
</dbReference>
<dbReference type="InterPro" id="IPR050452">
    <property type="entry name" value="Metacaspase"/>
</dbReference>
<keyword evidence="3" id="KW-1185">Reference proteome</keyword>